<proteinExistence type="predicted"/>
<dbReference type="EMBL" id="JADYXP020000019">
    <property type="protein sequence ID" value="KAL0104909.1"/>
    <property type="molecule type" value="Genomic_DNA"/>
</dbReference>
<organism evidence="2 3">
    <name type="scientific">Cardiocondyla obscurior</name>
    <dbReference type="NCBI Taxonomy" id="286306"/>
    <lineage>
        <taxon>Eukaryota</taxon>
        <taxon>Metazoa</taxon>
        <taxon>Ecdysozoa</taxon>
        <taxon>Arthropoda</taxon>
        <taxon>Hexapoda</taxon>
        <taxon>Insecta</taxon>
        <taxon>Pterygota</taxon>
        <taxon>Neoptera</taxon>
        <taxon>Endopterygota</taxon>
        <taxon>Hymenoptera</taxon>
        <taxon>Apocrita</taxon>
        <taxon>Aculeata</taxon>
        <taxon>Formicoidea</taxon>
        <taxon>Formicidae</taxon>
        <taxon>Myrmicinae</taxon>
        <taxon>Cardiocondyla</taxon>
    </lineage>
</organism>
<evidence type="ECO:0000313" key="3">
    <source>
        <dbReference type="Proteomes" id="UP001430953"/>
    </source>
</evidence>
<dbReference type="Proteomes" id="UP001430953">
    <property type="component" value="Unassembled WGS sequence"/>
</dbReference>
<feature type="compositionally biased region" description="Basic residues" evidence="1">
    <location>
        <begin position="128"/>
        <end position="139"/>
    </location>
</feature>
<evidence type="ECO:0000313" key="2">
    <source>
        <dbReference type="EMBL" id="KAL0104909.1"/>
    </source>
</evidence>
<accession>A0AAW2ERB1</accession>
<keyword evidence="3" id="KW-1185">Reference proteome</keyword>
<dbReference type="AlphaFoldDB" id="A0AAW2ERB1"/>
<protein>
    <submittedName>
        <fullName evidence="2">Uncharacterized protein</fullName>
    </submittedName>
</protein>
<evidence type="ECO:0000256" key="1">
    <source>
        <dbReference type="SAM" id="MobiDB-lite"/>
    </source>
</evidence>
<name>A0AAW2ERB1_9HYME</name>
<sequence length="164" mass="18460">MRPGKLVDSSTPTYRPRDACKAYVDTKFQVHFIAESAQLDTVEKFDNDRAFPTEFVSKTQKSKSSSARNEAAEIASPYAKAFFVLGPVGLFLVKTQRMHYVCSKQHNKLELRRSTWSGEMLTTAHAARLARRTGGRKGKGKEGRAFAKSDEVEEEKRKAREGNN</sequence>
<feature type="compositionally biased region" description="Basic and acidic residues" evidence="1">
    <location>
        <begin position="140"/>
        <end position="164"/>
    </location>
</feature>
<reference evidence="2 3" key="1">
    <citation type="submission" date="2023-03" db="EMBL/GenBank/DDBJ databases">
        <title>High recombination rates correlate with genetic variation in Cardiocondyla obscurior ants.</title>
        <authorList>
            <person name="Errbii M."/>
        </authorList>
    </citation>
    <scope>NUCLEOTIDE SEQUENCE [LARGE SCALE GENOMIC DNA]</scope>
    <source>
        <strain evidence="2">Alpha-2009</strain>
        <tissue evidence="2">Whole body</tissue>
    </source>
</reference>
<comment type="caution">
    <text evidence="2">The sequence shown here is derived from an EMBL/GenBank/DDBJ whole genome shotgun (WGS) entry which is preliminary data.</text>
</comment>
<feature type="region of interest" description="Disordered" evidence="1">
    <location>
        <begin position="128"/>
        <end position="164"/>
    </location>
</feature>
<gene>
    <name evidence="2" type="ORF">PUN28_016511</name>
</gene>